<keyword evidence="4" id="KW-1185">Reference proteome</keyword>
<protein>
    <submittedName>
        <fullName evidence="3">Sirohydrochlorin ferrochelatase</fullName>
    </submittedName>
</protein>
<organism evidence="3 4">
    <name type="scientific">Nakamurella panacisegetis</name>
    <dbReference type="NCBI Taxonomy" id="1090615"/>
    <lineage>
        <taxon>Bacteria</taxon>
        <taxon>Bacillati</taxon>
        <taxon>Actinomycetota</taxon>
        <taxon>Actinomycetes</taxon>
        <taxon>Nakamurellales</taxon>
        <taxon>Nakamurellaceae</taxon>
        <taxon>Nakamurella</taxon>
    </lineage>
</organism>
<evidence type="ECO:0000313" key="4">
    <source>
        <dbReference type="Proteomes" id="UP000198741"/>
    </source>
</evidence>
<evidence type="ECO:0000256" key="2">
    <source>
        <dbReference type="ARBA" id="ARBA00023239"/>
    </source>
</evidence>
<dbReference type="PANTHER" id="PTHR33542:SF5">
    <property type="entry name" value="FERROCHELATASE CHE1"/>
    <property type="match status" value="1"/>
</dbReference>
<proteinExistence type="predicted"/>
<dbReference type="OrthoDB" id="482456at2"/>
<name>A0A1H0IC61_9ACTN</name>
<keyword evidence="1" id="KW-0479">Metal-binding</keyword>
<dbReference type="Pfam" id="PF01903">
    <property type="entry name" value="CbiX"/>
    <property type="match status" value="1"/>
</dbReference>
<dbReference type="CDD" id="cd03416">
    <property type="entry name" value="CbiX_SirB_N"/>
    <property type="match status" value="1"/>
</dbReference>
<dbReference type="Gene3D" id="3.40.50.1400">
    <property type="match status" value="2"/>
</dbReference>
<sequence>MTQGSGRDGTRPLVGLAHGSRDPRAAVAIDELMAAVAALRPGLPVASAFLDLSEPDLSTAVARLDVPEAVVVPLLFAQAFHARIDVPQAVVAASARTGTELVTSEIIGLGPDVLGALQDQARQAGITADQEILLLAVGTSDAAANAAIDDLAQLWSSGRRGPVRAVFATTAPRATDALAESWTTVPGVVSLFLAPGLLLDQVRAVAEPRGVVVTPPLGTAMARSVLDRYDAAVLAARSAGTVPR</sequence>
<dbReference type="InterPro" id="IPR002762">
    <property type="entry name" value="CbiX-like"/>
</dbReference>
<evidence type="ECO:0000256" key="1">
    <source>
        <dbReference type="ARBA" id="ARBA00022723"/>
    </source>
</evidence>
<gene>
    <name evidence="3" type="ORF">SAMN04515671_0450</name>
</gene>
<dbReference type="GO" id="GO:0046872">
    <property type="term" value="F:metal ion binding"/>
    <property type="evidence" value="ECO:0007669"/>
    <property type="project" value="UniProtKB-KW"/>
</dbReference>
<accession>A0A1H0IC61</accession>
<dbReference type="AlphaFoldDB" id="A0A1H0IC61"/>
<dbReference type="SUPFAM" id="SSF53800">
    <property type="entry name" value="Chelatase"/>
    <property type="match status" value="1"/>
</dbReference>
<reference evidence="3 4" key="1">
    <citation type="submission" date="2016-10" db="EMBL/GenBank/DDBJ databases">
        <authorList>
            <person name="de Groot N.N."/>
        </authorList>
    </citation>
    <scope>NUCLEOTIDE SEQUENCE [LARGE SCALE GENOMIC DNA]</scope>
    <source>
        <strain evidence="4">P4-7,KCTC 19426,CECT 7604</strain>
    </source>
</reference>
<dbReference type="Proteomes" id="UP000198741">
    <property type="component" value="Chromosome I"/>
</dbReference>
<dbReference type="GO" id="GO:0016829">
    <property type="term" value="F:lyase activity"/>
    <property type="evidence" value="ECO:0007669"/>
    <property type="project" value="UniProtKB-KW"/>
</dbReference>
<dbReference type="InterPro" id="IPR050963">
    <property type="entry name" value="Sirohydro_Cobaltochel/CbiX"/>
</dbReference>
<dbReference type="PANTHER" id="PTHR33542">
    <property type="entry name" value="SIROHYDROCHLORIN FERROCHELATASE, CHLOROPLASTIC"/>
    <property type="match status" value="1"/>
</dbReference>
<dbReference type="RefSeq" id="WP_090474372.1">
    <property type="nucleotide sequence ID" value="NZ_LT629710.1"/>
</dbReference>
<dbReference type="EMBL" id="LT629710">
    <property type="protein sequence ID" value="SDO29049.1"/>
    <property type="molecule type" value="Genomic_DNA"/>
</dbReference>
<keyword evidence="2" id="KW-0456">Lyase</keyword>
<dbReference type="STRING" id="1090615.SAMN04515671_0450"/>
<evidence type="ECO:0000313" key="3">
    <source>
        <dbReference type="EMBL" id="SDO29049.1"/>
    </source>
</evidence>